<feature type="transmembrane region" description="Helical" evidence="2">
    <location>
        <begin position="43"/>
        <end position="62"/>
    </location>
</feature>
<dbReference type="EMBL" id="MN739412">
    <property type="protein sequence ID" value="QHT03508.1"/>
    <property type="molecule type" value="Genomic_DNA"/>
</dbReference>
<dbReference type="AlphaFoldDB" id="A0A6C0CG01"/>
<keyword evidence="2" id="KW-0472">Membrane</keyword>
<proteinExistence type="predicted"/>
<evidence type="ECO:0000256" key="1">
    <source>
        <dbReference type="SAM" id="MobiDB-lite"/>
    </source>
</evidence>
<accession>A0A6C0CG01</accession>
<keyword evidence="2" id="KW-1133">Transmembrane helix</keyword>
<name>A0A6C0CG01_9ZZZZ</name>
<feature type="transmembrane region" description="Helical" evidence="2">
    <location>
        <begin position="7"/>
        <end position="27"/>
    </location>
</feature>
<feature type="region of interest" description="Disordered" evidence="1">
    <location>
        <begin position="84"/>
        <end position="164"/>
    </location>
</feature>
<keyword evidence="2" id="KW-0812">Transmembrane</keyword>
<organism evidence="3">
    <name type="scientific">viral metagenome</name>
    <dbReference type="NCBI Taxonomy" id="1070528"/>
    <lineage>
        <taxon>unclassified sequences</taxon>
        <taxon>metagenomes</taxon>
        <taxon>organismal metagenomes</taxon>
    </lineage>
</organism>
<protein>
    <submittedName>
        <fullName evidence="3">Uncharacterized protein</fullName>
    </submittedName>
</protein>
<reference evidence="3" key="1">
    <citation type="journal article" date="2020" name="Nature">
        <title>Giant virus diversity and host interactions through global metagenomics.</title>
        <authorList>
            <person name="Schulz F."/>
            <person name="Roux S."/>
            <person name="Paez-Espino D."/>
            <person name="Jungbluth S."/>
            <person name="Walsh D.A."/>
            <person name="Denef V.J."/>
            <person name="McMahon K.D."/>
            <person name="Konstantinidis K.T."/>
            <person name="Eloe-Fadrosh E.A."/>
            <person name="Kyrpides N.C."/>
            <person name="Woyke T."/>
        </authorList>
    </citation>
    <scope>NUCLEOTIDE SEQUENCE</scope>
    <source>
        <strain evidence="3">GVMAG-M-3300021079-18</strain>
    </source>
</reference>
<evidence type="ECO:0000313" key="3">
    <source>
        <dbReference type="EMBL" id="QHT03508.1"/>
    </source>
</evidence>
<evidence type="ECO:0000256" key="2">
    <source>
        <dbReference type="SAM" id="Phobius"/>
    </source>
</evidence>
<sequence>MELSERHLLILVVLIVLVIIVAVLIFNNQYKTQAERDANHYKLVWGILIGIVASVLIVFLLTGGSDEKEYGIWTSIKKYARNKKEDLSESYNNARERSALNRAGRRAGESMEERDAKISELKVKQNAAKQERLTTRRDIKNAGKNAEAEAARAARAGGKKAAKP</sequence>
<feature type="compositionally biased region" description="Basic and acidic residues" evidence="1">
    <location>
        <begin position="106"/>
        <end position="152"/>
    </location>
</feature>